<protein>
    <submittedName>
        <fullName evidence="1">Uncharacterized protein</fullName>
    </submittedName>
</protein>
<proteinExistence type="predicted"/>
<gene>
    <name evidence="1" type="ORF">UFOVP972_349</name>
</gene>
<dbReference type="EMBL" id="LR796923">
    <property type="protein sequence ID" value="CAB4175753.1"/>
    <property type="molecule type" value="Genomic_DNA"/>
</dbReference>
<reference evidence="1" key="1">
    <citation type="submission" date="2020-05" db="EMBL/GenBank/DDBJ databases">
        <authorList>
            <person name="Chiriac C."/>
            <person name="Salcher M."/>
            <person name="Ghai R."/>
            <person name="Kavagutti S V."/>
        </authorList>
    </citation>
    <scope>NUCLEOTIDE SEQUENCE</scope>
</reference>
<organism evidence="1">
    <name type="scientific">uncultured Caudovirales phage</name>
    <dbReference type="NCBI Taxonomy" id="2100421"/>
    <lineage>
        <taxon>Viruses</taxon>
        <taxon>Duplodnaviria</taxon>
        <taxon>Heunggongvirae</taxon>
        <taxon>Uroviricota</taxon>
        <taxon>Caudoviricetes</taxon>
        <taxon>Peduoviridae</taxon>
        <taxon>Maltschvirus</taxon>
        <taxon>Maltschvirus maltsch</taxon>
    </lineage>
</organism>
<evidence type="ECO:0000313" key="1">
    <source>
        <dbReference type="EMBL" id="CAB4175753.1"/>
    </source>
</evidence>
<accession>A0A6J5PVC7</accession>
<name>A0A6J5PVC7_9CAUD</name>
<sequence length="152" mass="16623">MASTPTFDYLTITVGGQDSTVRYIAKSRSINFTGSCNQFESYKTMLDSIRLYLTPEREVIPKEGGEVGIEGPIPQPKFSVQIPLIKIYANSITIRTTGGLRARLTLPLRNNQTNQLIKIPFATISDGFASEVAAFIVETDTAASVQNLHLPG</sequence>